<evidence type="ECO:0000313" key="3">
    <source>
        <dbReference type="Proteomes" id="UP001151760"/>
    </source>
</evidence>
<protein>
    <submittedName>
        <fullName evidence="2">Uncharacterized protein</fullName>
    </submittedName>
</protein>
<comment type="caution">
    <text evidence="2">The sequence shown here is derived from an EMBL/GenBank/DDBJ whole genome shotgun (WGS) entry which is preliminary data.</text>
</comment>
<keyword evidence="3" id="KW-1185">Reference proteome</keyword>
<proteinExistence type="predicted"/>
<gene>
    <name evidence="2" type="ORF">Tco_0802460</name>
</gene>
<reference evidence="2" key="2">
    <citation type="submission" date="2022-01" db="EMBL/GenBank/DDBJ databases">
        <authorList>
            <person name="Yamashiro T."/>
            <person name="Shiraishi A."/>
            <person name="Satake H."/>
            <person name="Nakayama K."/>
        </authorList>
    </citation>
    <scope>NUCLEOTIDE SEQUENCE</scope>
</reference>
<evidence type="ECO:0000313" key="2">
    <source>
        <dbReference type="EMBL" id="GJS95492.1"/>
    </source>
</evidence>
<accession>A0ABQ4ZZS1</accession>
<evidence type="ECO:0000256" key="1">
    <source>
        <dbReference type="SAM" id="MobiDB-lite"/>
    </source>
</evidence>
<sequence length="355" mass="40145">MSMSVQKSQVHKMAKSQDGKELSCDDPQNAQEHNDKYKFKEQAHSRNQRHYNIFTRESKEYELKTKHEAYILQLAIDGVGFDWSFRQRWQIPTTFLLCISQIQSLDKLIGCQISDNNRKGVGYNAVAPPPTGLFAPPTIDLLNSGLEEFKQPKFGGYGVKVNKSVSENSSKEIKKPRERSWISVYSKSLFCMRFNHLIKDCDFHDKKMVQKPVLNNVKKGTGQREVRPVWNNAMRTNHQNFSNSRSNFAPTAVLTKSGLVPISTARQSSSRAAAPVSTARPIKTAAPKPFVNVVKSRPNAFQKSHSPSRRSFYQHTALKNRNLNNRVNTVKVNSVNTAKGKRVISAVGKQGNIMH</sequence>
<organism evidence="2 3">
    <name type="scientific">Tanacetum coccineum</name>
    <dbReference type="NCBI Taxonomy" id="301880"/>
    <lineage>
        <taxon>Eukaryota</taxon>
        <taxon>Viridiplantae</taxon>
        <taxon>Streptophyta</taxon>
        <taxon>Embryophyta</taxon>
        <taxon>Tracheophyta</taxon>
        <taxon>Spermatophyta</taxon>
        <taxon>Magnoliopsida</taxon>
        <taxon>eudicotyledons</taxon>
        <taxon>Gunneridae</taxon>
        <taxon>Pentapetalae</taxon>
        <taxon>asterids</taxon>
        <taxon>campanulids</taxon>
        <taxon>Asterales</taxon>
        <taxon>Asteraceae</taxon>
        <taxon>Asteroideae</taxon>
        <taxon>Anthemideae</taxon>
        <taxon>Anthemidinae</taxon>
        <taxon>Tanacetum</taxon>
    </lineage>
</organism>
<feature type="region of interest" description="Disordered" evidence="1">
    <location>
        <begin position="1"/>
        <end position="31"/>
    </location>
</feature>
<name>A0ABQ4ZZS1_9ASTR</name>
<dbReference type="EMBL" id="BQNB010011813">
    <property type="protein sequence ID" value="GJS95492.1"/>
    <property type="molecule type" value="Genomic_DNA"/>
</dbReference>
<dbReference type="Proteomes" id="UP001151760">
    <property type="component" value="Unassembled WGS sequence"/>
</dbReference>
<reference evidence="2" key="1">
    <citation type="journal article" date="2022" name="Int. J. Mol. Sci.">
        <title>Draft Genome of Tanacetum Coccineum: Genomic Comparison of Closely Related Tanacetum-Family Plants.</title>
        <authorList>
            <person name="Yamashiro T."/>
            <person name="Shiraishi A."/>
            <person name="Nakayama K."/>
            <person name="Satake H."/>
        </authorList>
    </citation>
    <scope>NUCLEOTIDE SEQUENCE</scope>
</reference>